<evidence type="ECO:0000256" key="2">
    <source>
        <dbReference type="SAM" id="SignalP"/>
    </source>
</evidence>
<evidence type="ECO:0000313" key="3">
    <source>
        <dbReference type="EMBL" id="ESP00930.1"/>
    </source>
</evidence>
<keyword evidence="1" id="KW-1133">Transmembrane helix</keyword>
<keyword evidence="2" id="KW-0732">Signal</keyword>
<accession>V4CFW4</accession>
<dbReference type="HOGENOM" id="CLU_594874_0_0_1"/>
<keyword evidence="1" id="KW-0472">Membrane</keyword>
<dbReference type="EMBL" id="KB200614">
    <property type="protein sequence ID" value="ESP00930.1"/>
    <property type="molecule type" value="Genomic_DNA"/>
</dbReference>
<feature type="transmembrane region" description="Helical" evidence="1">
    <location>
        <begin position="443"/>
        <end position="459"/>
    </location>
</feature>
<reference evidence="3 4" key="1">
    <citation type="journal article" date="2013" name="Nature">
        <title>Insights into bilaterian evolution from three spiralian genomes.</title>
        <authorList>
            <person name="Simakov O."/>
            <person name="Marletaz F."/>
            <person name="Cho S.J."/>
            <person name="Edsinger-Gonzales E."/>
            <person name="Havlak P."/>
            <person name="Hellsten U."/>
            <person name="Kuo D.H."/>
            <person name="Larsson T."/>
            <person name="Lv J."/>
            <person name="Arendt D."/>
            <person name="Savage R."/>
            <person name="Osoegawa K."/>
            <person name="de Jong P."/>
            <person name="Grimwood J."/>
            <person name="Chapman J.A."/>
            <person name="Shapiro H."/>
            <person name="Aerts A."/>
            <person name="Otillar R.P."/>
            <person name="Terry A.Y."/>
            <person name="Boore J.L."/>
            <person name="Grigoriev I.V."/>
            <person name="Lindberg D.R."/>
            <person name="Seaver E.C."/>
            <person name="Weisblat D.A."/>
            <person name="Putnam N.H."/>
            <person name="Rokhsar D.S."/>
        </authorList>
    </citation>
    <scope>NUCLEOTIDE SEQUENCE [LARGE SCALE GENOMIC DNA]</scope>
</reference>
<dbReference type="RefSeq" id="XP_009048368.1">
    <property type="nucleotide sequence ID" value="XM_009050120.1"/>
</dbReference>
<feature type="chain" id="PRO_5004717384" evidence="2">
    <location>
        <begin position="19"/>
        <end position="460"/>
    </location>
</feature>
<feature type="signal peptide" evidence="2">
    <location>
        <begin position="1"/>
        <end position="18"/>
    </location>
</feature>
<dbReference type="GeneID" id="20250756"/>
<dbReference type="AlphaFoldDB" id="V4CFW4"/>
<evidence type="ECO:0000313" key="4">
    <source>
        <dbReference type="Proteomes" id="UP000030746"/>
    </source>
</evidence>
<gene>
    <name evidence="3" type="ORF">LOTGIDRAFT_238415</name>
</gene>
<dbReference type="Proteomes" id="UP000030746">
    <property type="component" value="Unassembled WGS sequence"/>
</dbReference>
<evidence type="ECO:0000256" key="1">
    <source>
        <dbReference type="SAM" id="Phobius"/>
    </source>
</evidence>
<proteinExistence type="predicted"/>
<protein>
    <submittedName>
        <fullName evidence="3">Uncharacterized protein</fullName>
    </submittedName>
</protein>
<name>V4CFW4_LOTGI</name>
<keyword evidence="4" id="KW-1185">Reference proteome</keyword>
<keyword evidence="1" id="KW-0812">Transmembrane</keyword>
<dbReference type="OrthoDB" id="6148313at2759"/>
<dbReference type="OMA" id="VEYVACE"/>
<sequence>MATRLILFLCFFTIVSLADCLSNSTEVNHCQLDNPILGCYRNVAKEIFDAGEDVGRYCRAIKEYMSCSEKVACDCHLGNTDLVLREITRYVAVYKHYNCSKELKEDLQITPGITCPGESKDTYNIDEALRVLSLDTLPNVGILNQHCVGMKTCYKTLSDASSVALYSKNLTGFCSAIEDFLPCFEESACSCGQSQNMTFVLTIANERQAYNGYCSILTKGVFYEAGIKCPAITDICEQENPIYDCFKTFIKKVRPFRTDRSKSCPAYKEYIKCTENMACKCGLRNSVPVLHSLKSSFVGYEKMGCNKESGKLDLQFGASCPEGSPNYGSKGNEVVTSIGLMENDMVLAVIEHCEALKPCYFQLDSSTAKSFYKKEVDAMCQAQSDFIKCAEKAGCTCNKYKDTNFILFLIKQKYLHQQTCPQDIRVMKSFKPKCGSQSINKTSTVPCILIVFILFTLFFQ</sequence>
<dbReference type="CTD" id="20250756"/>
<dbReference type="KEGG" id="lgi:LOTGIDRAFT_238415"/>
<organism evidence="3 4">
    <name type="scientific">Lottia gigantea</name>
    <name type="common">Giant owl limpet</name>
    <dbReference type="NCBI Taxonomy" id="225164"/>
    <lineage>
        <taxon>Eukaryota</taxon>
        <taxon>Metazoa</taxon>
        <taxon>Spiralia</taxon>
        <taxon>Lophotrochozoa</taxon>
        <taxon>Mollusca</taxon>
        <taxon>Gastropoda</taxon>
        <taxon>Patellogastropoda</taxon>
        <taxon>Lottioidea</taxon>
        <taxon>Lottiidae</taxon>
        <taxon>Lottia</taxon>
    </lineage>
</organism>